<dbReference type="InterPro" id="IPR046462">
    <property type="entry name" value="TerL_nuclease"/>
</dbReference>
<evidence type="ECO:0000313" key="4">
    <source>
        <dbReference type="Proteomes" id="UP000262195"/>
    </source>
</evidence>
<name>A0A3D4S2S0_9ENTE</name>
<evidence type="ECO:0000259" key="2">
    <source>
        <dbReference type="Pfam" id="PF20441"/>
    </source>
</evidence>
<evidence type="ECO:0000259" key="1">
    <source>
        <dbReference type="Pfam" id="PF03354"/>
    </source>
</evidence>
<dbReference type="STRING" id="1121105.GCA_000421665_01311"/>
<dbReference type="InterPro" id="IPR027417">
    <property type="entry name" value="P-loop_NTPase"/>
</dbReference>
<dbReference type="Proteomes" id="UP000262195">
    <property type="component" value="Unassembled WGS sequence"/>
</dbReference>
<dbReference type="EMBL" id="DQHO01000003">
    <property type="protein sequence ID" value="HCS93123.1"/>
    <property type="molecule type" value="Genomic_DNA"/>
</dbReference>
<evidence type="ECO:0000313" key="3">
    <source>
        <dbReference type="EMBL" id="HCS93123.1"/>
    </source>
</evidence>
<dbReference type="Pfam" id="PF20441">
    <property type="entry name" value="TerL_nuclease"/>
    <property type="match status" value="1"/>
</dbReference>
<protein>
    <submittedName>
        <fullName evidence="3">Terminase large subunit</fullName>
    </submittedName>
</protein>
<dbReference type="Pfam" id="PF03354">
    <property type="entry name" value="TerL_ATPase"/>
    <property type="match status" value="1"/>
</dbReference>
<reference evidence="3 4" key="1">
    <citation type="journal article" date="2018" name="Nat. Biotechnol.">
        <title>A standardized bacterial taxonomy based on genome phylogeny substantially revises the tree of life.</title>
        <authorList>
            <person name="Parks D.H."/>
            <person name="Chuvochina M."/>
            <person name="Waite D.W."/>
            <person name="Rinke C."/>
            <person name="Skarshewski A."/>
            <person name="Chaumeil P.A."/>
            <person name="Hugenholtz P."/>
        </authorList>
    </citation>
    <scope>NUCLEOTIDE SEQUENCE [LARGE SCALE GENOMIC DNA]</scope>
    <source>
        <strain evidence="3">UBA11306</strain>
    </source>
</reference>
<organism evidence="3 4">
    <name type="scientific">Bavariicoccus seileri</name>
    <dbReference type="NCBI Taxonomy" id="549685"/>
    <lineage>
        <taxon>Bacteria</taxon>
        <taxon>Bacillati</taxon>
        <taxon>Bacillota</taxon>
        <taxon>Bacilli</taxon>
        <taxon>Lactobacillales</taxon>
        <taxon>Enterococcaceae</taxon>
        <taxon>Bavariicoccus</taxon>
    </lineage>
</organism>
<dbReference type="PANTHER" id="PTHR41287:SF1">
    <property type="entry name" value="PROTEIN YMFN"/>
    <property type="match status" value="1"/>
</dbReference>
<gene>
    <name evidence="3" type="ORF">DIW15_00240</name>
</gene>
<dbReference type="Gene3D" id="3.40.50.300">
    <property type="entry name" value="P-loop containing nucleotide triphosphate hydrolases"/>
    <property type="match status" value="1"/>
</dbReference>
<dbReference type="GO" id="GO:0004519">
    <property type="term" value="F:endonuclease activity"/>
    <property type="evidence" value="ECO:0007669"/>
    <property type="project" value="InterPro"/>
</dbReference>
<dbReference type="InterPro" id="IPR005021">
    <property type="entry name" value="Terminase_largesu-like"/>
</dbReference>
<comment type="caution">
    <text evidence="3">The sequence shown here is derived from an EMBL/GenBank/DDBJ whole genome shotgun (WGS) entry which is preliminary data.</text>
</comment>
<feature type="domain" description="Terminase large subunit-like ATPase" evidence="1">
    <location>
        <begin position="88"/>
        <end position="265"/>
    </location>
</feature>
<feature type="domain" description="Terminase large subunit-like endonuclease" evidence="2">
    <location>
        <begin position="310"/>
        <end position="586"/>
    </location>
</feature>
<dbReference type="PANTHER" id="PTHR41287">
    <property type="match status" value="1"/>
</dbReference>
<accession>A0A3D4S2S0</accession>
<dbReference type="AlphaFoldDB" id="A0A3D4S2S0"/>
<proteinExistence type="predicted"/>
<sequence>MNISHITSDNFKVAIKYAEDLVSKKRIAYEDEILSAQRFLDDLKSDKWDFKQEQFDFIIGLIEGTITHVQGQDLNGNDLAHTPLKLMPFQKFIIVNLFGFFEKDSKIRRFNESLIFLPRKQGKSLWAASLAWAKGVLDRKSGAKTYIVANSLKQTQESFGDIVKNIEHLKKDLKKLRIRDNNQEHSIYADFGDGSSEIFAIANQEDKLDSLNCNCLILDELHSWKRAGAKKYTLMKNAMKAYRNKLLIGISTAGDVPNGFLAQRIQTLQKVLKGQIKDDTYDSYFIYMCHVKQDKKGNILNPLTSDITTPDDPQVLEAVTPSLNVTTTLKELVADARQAMNEPQLKNEFLNKTLNIFTTADNAYFDIDEFKYSDSNFNWKLEELAKLPIIWYGGADLSKLHDLTAAALYGVLKNYTYNIDGQKVTKDIDIVITHAFFPRAKAIEKAEQDNIPLFEWEEEDWATLSNTSTVLFDDIVKWFSDMRKLGFKIKEVHFDKKFGREFFLKMKQAKFKMADAPQYFYRKSEGFRHIEQKTKLAEFYYLHSRAYEYCISNVKAIEKTDDMIQFEKVLPNQRIDLFDASVFACCASLEGSEKKAKNKSAINNAG</sequence>
<dbReference type="InterPro" id="IPR046461">
    <property type="entry name" value="TerL_ATPase"/>
</dbReference>